<name>A0ABV5I1Q1_9RHOB</name>
<feature type="transmembrane region" description="Helical" evidence="1">
    <location>
        <begin position="12"/>
        <end position="30"/>
    </location>
</feature>
<evidence type="ECO:0000313" key="2">
    <source>
        <dbReference type="EMBL" id="MFB9150234.1"/>
    </source>
</evidence>
<dbReference type="EMBL" id="JBHMEC010000017">
    <property type="protein sequence ID" value="MFB9150234.1"/>
    <property type="molecule type" value="Genomic_DNA"/>
</dbReference>
<evidence type="ECO:0000256" key="1">
    <source>
        <dbReference type="SAM" id="Phobius"/>
    </source>
</evidence>
<gene>
    <name evidence="2" type="ORF">ACFFU4_10800</name>
</gene>
<dbReference type="RefSeq" id="WP_377069781.1">
    <property type="nucleotide sequence ID" value="NZ_JBHMEC010000017.1"/>
</dbReference>
<keyword evidence="1" id="KW-0472">Membrane</keyword>
<accession>A0ABV5I1Q1</accession>
<reference evidence="2 3" key="1">
    <citation type="submission" date="2024-09" db="EMBL/GenBank/DDBJ databases">
        <authorList>
            <person name="Sun Q."/>
            <person name="Mori K."/>
        </authorList>
    </citation>
    <scope>NUCLEOTIDE SEQUENCE [LARGE SCALE GENOMIC DNA]</scope>
    <source>
        <strain evidence="2 3">CECT 9424</strain>
    </source>
</reference>
<keyword evidence="1" id="KW-0812">Transmembrane</keyword>
<organism evidence="2 3">
    <name type="scientific">Roseovarius ramblicola</name>
    <dbReference type="NCBI Taxonomy" id="2022336"/>
    <lineage>
        <taxon>Bacteria</taxon>
        <taxon>Pseudomonadati</taxon>
        <taxon>Pseudomonadota</taxon>
        <taxon>Alphaproteobacteria</taxon>
        <taxon>Rhodobacterales</taxon>
        <taxon>Roseobacteraceae</taxon>
        <taxon>Roseovarius</taxon>
    </lineage>
</organism>
<dbReference type="InterPro" id="IPR047784">
    <property type="entry name" value="TrgA"/>
</dbReference>
<keyword evidence="1" id="KW-1133">Transmembrane helix</keyword>
<sequence length="152" mass="16239">MPATDTMPTAGKLAAAIGLAVLGWIGSEMFRPLMDEGTDFGWFNYANAGIGAICGWRVTGRRLGYGYATGVSAGLTGMVALVFWAVFAQSLNEMLQRTLNGRITGVMNGLIEMFELATEYVMLLPDGPLIGVLLAGGFLVGALAEWVDRRWA</sequence>
<evidence type="ECO:0000313" key="3">
    <source>
        <dbReference type="Proteomes" id="UP001589670"/>
    </source>
</evidence>
<protein>
    <submittedName>
        <fullName evidence="2">TrgA family protein</fullName>
    </submittedName>
</protein>
<feature type="transmembrane region" description="Helical" evidence="1">
    <location>
        <begin position="42"/>
        <end position="59"/>
    </location>
</feature>
<feature type="transmembrane region" description="Helical" evidence="1">
    <location>
        <begin position="65"/>
        <end position="87"/>
    </location>
</feature>
<comment type="caution">
    <text evidence="2">The sequence shown here is derived from an EMBL/GenBank/DDBJ whole genome shotgun (WGS) entry which is preliminary data.</text>
</comment>
<feature type="transmembrane region" description="Helical" evidence="1">
    <location>
        <begin position="129"/>
        <end position="147"/>
    </location>
</feature>
<dbReference type="Proteomes" id="UP001589670">
    <property type="component" value="Unassembled WGS sequence"/>
</dbReference>
<dbReference type="NCBIfam" id="NF033773">
    <property type="entry name" value="tellur_TrgA"/>
    <property type="match status" value="1"/>
</dbReference>
<keyword evidence="3" id="KW-1185">Reference proteome</keyword>
<proteinExistence type="predicted"/>